<dbReference type="Proteomes" id="UP000291084">
    <property type="component" value="Chromosome 11"/>
</dbReference>
<evidence type="ECO:0000313" key="2">
    <source>
        <dbReference type="Proteomes" id="UP000291084"/>
    </source>
</evidence>
<dbReference type="AlphaFoldDB" id="A0A0S3TBJ7"/>
<gene>
    <name evidence="1" type="primary">Vigan.11G195400</name>
    <name evidence="1" type="ORF">VIGAN_11195400</name>
</gene>
<feature type="non-terminal residue" evidence="1">
    <location>
        <position position="1"/>
    </location>
</feature>
<dbReference type="EMBL" id="AP015044">
    <property type="protein sequence ID" value="BAU02428.1"/>
    <property type="molecule type" value="Genomic_DNA"/>
</dbReference>
<keyword evidence="2" id="KW-1185">Reference proteome</keyword>
<protein>
    <submittedName>
        <fullName evidence="1">Uncharacterized protein</fullName>
    </submittedName>
</protein>
<evidence type="ECO:0000313" key="1">
    <source>
        <dbReference type="EMBL" id="BAU02428.1"/>
    </source>
</evidence>
<name>A0A0S3TBJ7_PHAAN</name>
<sequence>SMHRFCNSLSIFGTPPNPHVLIKFPTPQTSTFTPCNPRSISGACPPRVPDTCPFSSGAPAASSNPHTNHSSRSLRRITFSHFKSLCMNDRSCNATIAFVTNFNASTNSSQFPGFTRHPLGLNDNPSSLSEKPTKTSACGILWSRIS</sequence>
<accession>A0A0S3TBJ7</accession>
<reference evidence="1 2" key="1">
    <citation type="journal article" date="2015" name="Sci. Rep.">
        <title>The power of single molecule real-time sequencing technology in the de novo assembly of a eukaryotic genome.</title>
        <authorList>
            <person name="Sakai H."/>
            <person name="Naito K."/>
            <person name="Ogiso-Tanaka E."/>
            <person name="Takahashi Y."/>
            <person name="Iseki K."/>
            <person name="Muto C."/>
            <person name="Satou K."/>
            <person name="Teruya K."/>
            <person name="Shiroma A."/>
            <person name="Shimoji M."/>
            <person name="Hirano T."/>
            <person name="Itoh T."/>
            <person name="Kaga A."/>
            <person name="Tomooka N."/>
        </authorList>
    </citation>
    <scope>NUCLEOTIDE SEQUENCE [LARGE SCALE GENOMIC DNA]</scope>
    <source>
        <strain evidence="2">cv. Shumari</strain>
    </source>
</reference>
<organism evidence="1 2">
    <name type="scientific">Vigna angularis var. angularis</name>
    <dbReference type="NCBI Taxonomy" id="157739"/>
    <lineage>
        <taxon>Eukaryota</taxon>
        <taxon>Viridiplantae</taxon>
        <taxon>Streptophyta</taxon>
        <taxon>Embryophyta</taxon>
        <taxon>Tracheophyta</taxon>
        <taxon>Spermatophyta</taxon>
        <taxon>Magnoliopsida</taxon>
        <taxon>eudicotyledons</taxon>
        <taxon>Gunneridae</taxon>
        <taxon>Pentapetalae</taxon>
        <taxon>rosids</taxon>
        <taxon>fabids</taxon>
        <taxon>Fabales</taxon>
        <taxon>Fabaceae</taxon>
        <taxon>Papilionoideae</taxon>
        <taxon>50 kb inversion clade</taxon>
        <taxon>NPAAA clade</taxon>
        <taxon>indigoferoid/millettioid clade</taxon>
        <taxon>Phaseoleae</taxon>
        <taxon>Vigna</taxon>
    </lineage>
</organism>
<proteinExistence type="predicted"/>